<organism evidence="1 2">
    <name type="scientific">Streptomyces adustus</name>
    <dbReference type="NCBI Taxonomy" id="1609272"/>
    <lineage>
        <taxon>Bacteria</taxon>
        <taxon>Bacillati</taxon>
        <taxon>Actinomycetota</taxon>
        <taxon>Actinomycetes</taxon>
        <taxon>Kitasatosporales</taxon>
        <taxon>Streptomycetaceae</taxon>
        <taxon>Streptomyces</taxon>
    </lineage>
</organism>
<dbReference type="EMBL" id="VJZD01000069">
    <property type="protein sequence ID" value="MPY33244.1"/>
    <property type="molecule type" value="Genomic_DNA"/>
</dbReference>
<dbReference type="OrthoDB" id="2062670at2"/>
<sequence length="396" mass="43649">MSTEAKKHAYDRIPYLVMFEDTSAYRDTYGGPSATVALESYLLKPKEVESDTVIVFMHPIGGGAYLPMMNGLAKAGHHVIYCGSRYRGVDNALIMEKVVQDLGACVRDARERLGYAKVVLAGWSGGGSLSLYYQQQAQNPTVTATPAGDGPDLTRLDLIPADGIMLLAAHISRHGTMTEWLDASVLDESDPDVRDPELDLYDPKNPNQPPYTEEFLTRYRAAQIARNRRITAWVKQQLAELRASGRELEERGFVVHGTMADPRWLDPTVDPNDRTPGRCYLGDPKVVNNGPVGLARFNTLRGWLSQWSYDDANGDGVKCAADLRIPALVIGNTADDACTPSHTRRLYDAVGHPDKTLYEVAGATHYYAGPDQRPQLAEAIGVITSWLTERGFTGRH</sequence>
<gene>
    <name evidence="1" type="ORF">FNH09_18830</name>
</gene>
<dbReference type="AlphaFoldDB" id="A0A5N8VGN3"/>
<dbReference type="Gene3D" id="3.40.50.1820">
    <property type="entry name" value="alpha/beta hydrolase"/>
    <property type="match status" value="1"/>
</dbReference>
<dbReference type="SUPFAM" id="SSF53474">
    <property type="entry name" value="alpha/beta-Hydrolases"/>
    <property type="match status" value="1"/>
</dbReference>
<reference evidence="1 2" key="1">
    <citation type="submission" date="2019-07" db="EMBL/GenBank/DDBJ databases">
        <title>New species of Amycolatopsis and Streptomyces.</title>
        <authorList>
            <person name="Duangmal K."/>
            <person name="Teo W.F.A."/>
            <person name="Lipun K."/>
        </authorList>
    </citation>
    <scope>NUCLEOTIDE SEQUENCE [LARGE SCALE GENOMIC DNA]</scope>
    <source>
        <strain evidence="1 2">NBRC 109810</strain>
    </source>
</reference>
<proteinExistence type="predicted"/>
<comment type="caution">
    <text evidence="1">The sequence shown here is derived from an EMBL/GenBank/DDBJ whole genome shotgun (WGS) entry which is preliminary data.</text>
</comment>
<accession>A0A5N8VGN3</accession>
<keyword evidence="1" id="KW-0378">Hydrolase</keyword>
<protein>
    <submittedName>
        <fullName evidence="1">Alpha/beta hydrolase</fullName>
    </submittedName>
</protein>
<evidence type="ECO:0000313" key="2">
    <source>
        <dbReference type="Proteomes" id="UP000325849"/>
    </source>
</evidence>
<dbReference type="InterPro" id="IPR029058">
    <property type="entry name" value="AB_hydrolase_fold"/>
</dbReference>
<evidence type="ECO:0000313" key="1">
    <source>
        <dbReference type="EMBL" id="MPY33244.1"/>
    </source>
</evidence>
<dbReference type="Proteomes" id="UP000325849">
    <property type="component" value="Unassembled WGS sequence"/>
</dbReference>
<dbReference type="GO" id="GO:0016787">
    <property type="term" value="F:hydrolase activity"/>
    <property type="evidence" value="ECO:0007669"/>
    <property type="project" value="UniProtKB-KW"/>
</dbReference>
<keyword evidence="2" id="KW-1185">Reference proteome</keyword>
<dbReference type="RefSeq" id="WP_152889413.1">
    <property type="nucleotide sequence ID" value="NZ_VJZD01000069.1"/>
</dbReference>
<name>A0A5N8VGN3_9ACTN</name>